<evidence type="ECO:0000256" key="1">
    <source>
        <dbReference type="ARBA" id="ARBA00005466"/>
    </source>
</evidence>
<dbReference type="PROSITE" id="PS51387">
    <property type="entry name" value="FAD_PCMH"/>
    <property type="match status" value="1"/>
</dbReference>
<dbReference type="GO" id="GO:0016491">
    <property type="term" value="F:oxidoreductase activity"/>
    <property type="evidence" value="ECO:0007669"/>
    <property type="project" value="UniProtKB-KW"/>
</dbReference>
<dbReference type="InterPro" id="IPR006094">
    <property type="entry name" value="Oxid_FAD_bind_N"/>
</dbReference>
<protein>
    <submittedName>
        <fullName evidence="7">Bifunctional solanapyrone synthase</fullName>
    </submittedName>
</protein>
<evidence type="ECO:0000256" key="5">
    <source>
        <dbReference type="SAM" id="SignalP"/>
    </source>
</evidence>
<reference evidence="8" key="1">
    <citation type="journal article" date="2023" name="Mol. Phylogenet. Evol.">
        <title>Genome-scale phylogeny and comparative genomics of the fungal order Sordariales.</title>
        <authorList>
            <person name="Hensen N."/>
            <person name="Bonometti L."/>
            <person name="Westerberg I."/>
            <person name="Brannstrom I.O."/>
            <person name="Guillou S."/>
            <person name="Cros-Aarteil S."/>
            <person name="Calhoun S."/>
            <person name="Haridas S."/>
            <person name="Kuo A."/>
            <person name="Mondo S."/>
            <person name="Pangilinan J."/>
            <person name="Riley R."/>
            <person name="LaButti K."/>
            <person name="Andreopoulos B."/>
            <person name="Lipzen A."/>
            <person name="Chen C."/>
            <person name="Yan M."/>
            <person name="Daum C."/>
            <person name="Ng V."/>
            <person name="Clum A."/>
            <person name="Steindorff A."/>
            <person name="Ohm R.A."/>
            <person name="Martin F."/>
            <person name="Silar P."/>
            <person name="Natvig D.O."/>
            <person name="Lalanne C."/>
            <person name="Gautier V."/>
            <person name="Ament-Velasquez S.L."/>
            <person name="Kruys A."/>
            <person name="Hutchinson M.I."/>
            <person name="Powell A.J."/>
            <person name="Barry K."/>
            <person name="Miller A.N."/>
            <person name="Grigoriev I.V."/>
            <person name="Debuchy R."/>
            <person name="Gladieux P."/>
            <person name="Hiltunen Thoren M."/>
            <person name="Johannesson H."/>
        </authorList>
    </citation>
    <scope>NUCLEOTIDE SEQUENCE [LARGE SCALE GENOMIC DNA]</scope>
    <source>
        <strain evidence="8">CBS 340.73</strain>
    </source>
</reference>
<feature type="chain" id="PRO_5042943465" evidence="5">
    <location>
        <begin position="21"/>
        <end position="494"/>
    </location>
</feature>
<dbReference type="Proteomes" id="UP001303473">
    <property type="component" value="Unassembled WGS sequence"/>
</dbReference>
<sequence length="494" mass="52830">MLAMAAFALLGFLLPTLSRASLTDRSHTSSNATLACSDAQVALGAGSVDTAPVSPTLVDLNWSETCWTEPACVIKPKSTKNVAATLSIVSRYQVKFAVRSGGHSPNPGWSSISSDGILIDLSRLDQITVSSDNTTVSVGPGQRWGNVLAALDPYGVSVIGGRTPTVGVGGLVLGGGYFHFSGEHGLAADNVKNFEIVLGNGTITNANAKANSDLFWALKGGGPNFGIVTRFNLYTIPVHDIYYDLVLYSADQIPGLLDAFASWQNGSGGVFDVKGTVAMIVGLEYATVGFIYSSPQTKRPAAFDAFAGIPVMTVVIPPSNGTVWSLTQIIGAATASAVERHDYLAAASQVDGRLYNRVYNFWKERAADVYAKTGANQTFVIQPVPLNLVQQGIAKGGNALGLPLKNMQWWTTLVDWQNAADDDTARSVSIATSEEWKKGSDINFLYMNDCARDQNPLAGYGRENIAKLKAVSRKYDRGQVFQRLQNDGFLLRKV</sequence>
<keyword evidence="8" id="KW-1185">Reference proteome</keyword>
<feature type="signal peptide" evidence="5">
    <location>
        <begin position="1"/>
        <end position="20"/>
    </location>
</feature>
<dbReference type="SUPFAM" id="SSF56176">
    <property type="entry name" value="FAD-binding/transporter-associated domain-like"/>
    <property type="match status" value="1"/>
</dbReference>
<keyword evidence="2" id="KW-0285">Flavoprotein</keyword>
<keyword evidence="4" id="KW-0560">Oxidoreductase</keyword>
<evidence type="ECO:0000313" key="8">
    <source>
        <dbReference type="Proteomes" id="UP001303473"/>
    </source>
</evidence>
<evidence type="ECO:0000313" key="7">
    <source>
        <dbReference type="EMBL" id="KAK3935413.1"/>
    </source>
</evidence>
<accession>A0AAN6MZH7</accession>
<dbReference type="Gene3D" id="3.30.465.10">
    <property type="match status" value="1"/>
</dbReference>
<dbReference type="InterPro" id="IPR016166">
    <property type="entry name" value="FAD-bd_PCMH"/>
</dbReference>
<evidence type="ECO:0000256" key="3">
    <source>
        <dbReference type="ARBA" id="ARBA00022827"/>
    </source>
</evidence>
<proteinExistence type="inferred from homology"/>
<dbReference type="InterPro" id="IPR036318">
    <property type="entry name" value="FAD-bd_PCMH-like_sf"/>
</dbReference>
<keyword evidence="3" id="KW-0274">FAD</keyword>
<dbReference type="PANTHER" id="PTHR42973:SF54">
    <property type="entry name" value="FAD-BINDING PCMH-TYPE DOMAIN-CONTAINING PROTEIN"/>
    <property type="match status" value="1"/>
</dbReference>
<evidence type="ECO:0000259" key="6">
    <source>
        <dbReference type="PROSITE" id="PS51387"/>
    </source>
</evidence>
<dbReference type="AlphaFoldDB" id="A0AAN6MZH7"/>
<feature type="domain" description="FAD-binding PCMH-type" evidence="6">
    <location>
        <begin position="66"/>
        <end position="238"/>
    </location>
</feature>
<dbReference type="InterPro" id="IPR050416">
    <property type="entry name" value="FAD-linked_Oxidoreductase"/>
</dbReference>
<gene>
    <name evidence="7" type="ORF">QBC46DRAFT_298097</name>
</gene>
<dbReference type="Pfam" id="PF01565">
    <property type="entry name" value="FAD_binding_4"/>
    <property type="match status" value="1"/>
</dbReference>
<organism evidence="7 8">
    <name type="scientific">Diplogelasinospora grovesii</name>
    <dbReference type="NCBI Taxonomy" id="303347"/>
    <lineage>
        <taxon>Eukaryota</taxon>
        <taxon>Fungi</taxon>
        <taxon>Dikarya</taxon>
        <taxon>Ascomycota</taxon>
        <taxon>Pezizomycotina</taxon>
        <taxon>Sordariomycetes</taxon>
        <taxon>Sordariomycetidae</taxon>
        <taxon>Sordariales</taxon>
        <taxon>Diplogelasinosporaceae</taxon>
        <taxon>Diplogelasinospora</taxon>
    </lineage>
</organism>
<evidence type="ECO:0000256" key="2">
    <source>
        <dbReference type="ARBA" id="ARBA00022630"/>
    </source>
</evidence>
<comment type="caution">
    <text evidence="7">The sequence shown here is derived from an EMBL/GenBank/DDBJ whole genome shotgun (WGS) entry which is preliminary data.</text>
</comment>
<dbReference type="PANTHER" id="PTHR42973">
    <property type="entry name" value="BINDING OXIDOREDUCTASE, PUTATIVE (AFU_ORTHOLOGUE AFUA_1G17690)-RELATED"/>
    <property type="match status" value="1"/>
</dbReference>
<comment type="similarity">
    <text evidence="1">Belongs to the oxygen-dependent FAD-linked oxidoreductase family.</text>
</comment>
<evidence type="ECO:0000256" key="4">
    <source>
        <dbReference type="ARBA" id="ARBA00023002"/>
    </source>
</evidence>
<dbReference type="EMBL" id="MU853924">
    <property type="protein sequence ID" value="KAK3935413.1"/>
    <property type="molecule type" value="Genomic_DNA"/>
</dbReference>
<keyword evidence="5" id="KW-0732">Signal</keyword>
<dbReference type="GO" id="GO:0071949">
    <property type="term" value="F:FAD binding"/>
    <property type="evidence" value="ECO:0007669"/>
    <property type="project" value="InterPro"/>
</dbReference>
<dbReference type="InterPro" id="IPR016169">
    <property type="entry name" value="FAD-bd_PCMH_sub2"/>
</dbReference>
<name>A0AAN6MZH7_9PEZI</name>